<dbReference type="Gramene" id="VVA41561">
    <property type="protein sequence ID" value="VVA41561"/>
    <property type="gene ID" value="Prudul26B010333"/>
</dbReference>
<dbReference type="EMBL" id="CABIKO010001362">
    <property type="protein sequence ID" value="VVA41561.1"/>
    <property type="molecule type" value="Genomic_DNA"/>
</dbReference>
<keyword evidence="1" id="KW-0812">Transmembrane</keyword>
<sequence>MGAWAGRVPASLLFSTQPVAATVSSLLVSAGLILFQRRARGDDGGRERGEMMEAERDGSVGVDAELAKKIFWRQMWHLQLVALRMMAMAHWLQEYSVETAIATIVDGSDSLKINTQHLRELSFRVGSIYQFIGELLIQPDNEAVLQARVEC</sequence>
<accession>A0A5E4FDY1</accession>
<evidence type="ECO:0000256" key="1">
    <source>
        <dbReference type="SAM" id="Phobius"/>
    </source>
</evidence>
<feature type="transmembrane region" description="Helical" evidence="1">
    <location>
        <begin position="12"/>
        <end position="35"/>
    </location>
</feature>
<dbReference type="InterPro" id="IPR029146">
    <property type="entry name" value="Ten1_animal_plant"/>
</dbReference>
<dbReference type="PANTHER" id="PTHR33905:SF1">
    <property type="entry name" value="CST COMPLEX SUBUNIT TEN1"/>
    <property type="match status" value="1"/>
</dbReference>
<dbReference type="GO" id="GO:0003697">
    <property type="term" value="F:single-stranded DNA binding"/>
    <property type="evidence" value="ECO:0007669"/>
    <property type="project" value="InterPro"/>
</dbReference>
<name>A0A5E4FDY1_PRUDU</name>
<reference evidence="4" key="2">
    <citation type="journal article" date="2020" name="Plant J.">
        <title>Transposons played a major role in the diversification between the closely related almond and peach genomes: results from the almond genome sequence.</title>
        <authorList>
            <person name="Alioto T."/>
            <person name="Alexiou K.G."/>
            <person name="Bardil A."/>
            <person name="Barteri F."/>
            <person name="Castanera R."/>
            <person name="Cruz F."/>
            <person name="Dhingra A."/>
            <person name="Duval H."/>
            <person name="Fernandez I Marti A."/>
            <person name="Frias L."/>
            <person name="Galan B."/>
            <person name="Garcia J.L."/>
            <person name="Howad W."/>
            <person name="Gomez-Garrido J."/>
            <person name="Gut M."/>
            <person name="Julca I."/>
            <person name="Morata J."/>
            <person name="Puigdomenech P."/>
            <person name="Ribeca P."/>
            <person name="Rubio Cabetas M.J."/>
            <person name="Vlasova A."/>
            <person name="Wirthensohn M."/>
            <person name="Garcia-Mas J."/>
            <person name="Gabaldon T."/>
            <person name="Casacuberta J.M."/>
            <person name="Arus P."/>
        </authorList>
    </citation>
    <scope>NUCLEOTIDE SEQUENCE [LARGE SCALE GENOMIC DNA]</scope>
    <source>
        <strain evidence="4">cv. Texas</strain>
    </source>
</reference>
<keyword evidence="1" id="KW-0472">Membrane</keyword>
<dbReference type="Pfam" id="PF15490">
    <property type="entry name" value="Ten1_2"/>
    <property type="match status" value="1"/>
</dbReference>
<dbReference type="AlphaFoldDB" id="A0A5E4FDY1"/>
<organism evidence="2 4">
    <name type="scientific">Prunus dulcis</name>
    <name type="common">Almond</name>
    <name type="synonym">Amygdalus dulcis</name>
    <dbReference type="NCBI Taxonomy" id="3755"/>
    <lineage>
        <taxon>Eukaryota</taxon>
        <taxon>Viridiplantae</taxon>
        <taxon>Streptophyta</taxon>
        <taxon>Embryophyta</taxon>
        <taxon>Tracheophyta</taxon>
        <taxon>Spermatophyta</taxon>
        <taxon>Magnoliopsida</taxon>
        <taxon>eudicotyledons</taxon>
        <taxon>Gunneridae</taxon>
        <taxon>Pentapetalae</taxon>
        <taxon>rosids</taxon>
        <taxon>fabids</taxon>
        <taxon>Rosales</taxon>
        <taxon>Rosaceae</taxon>
        <taxon>Amygdaloideae</taxon>
        <taxon>Amygdaleae</taxon>
        <taxon>Prunus</taxon>
    </lineage>
</organism>
<dbReference type="InterPro" id="IPR012340">
    <property type="entry name" value="NA-bd_OB-fold"/>
</dbReference>
<proteinExistence type="predicted"/>
<dbReference type="Gramene" id="VVA26354">
    <property type="protein sequence ID" value="VVA26354"/>
    <property type="gene ID" value="Prudul26B019733"/>
</dbReference>
<dbReference type="GO" id="GO:0032211">
    <property type="term" value="P:negative regulation of telomere maintenance via telomerase"/>
    <property type="evidence" value="ECO:0007669"/>
    <property type="project" value="TreeGrafter"/>
</dbReference>
<dbReference type="PANTHER" id="PTHR33905">
    <property type="entry name" value="CST COMPLEX SUBUNIT TEN1"/>
    <property type="match status" value="1"/>
</dbReference>
<dbReference type="InParanoid" id="A0A5E4FDY1"/>
<keyword evidence="1" id="KW-1133">Transmembrane helix</keyword>
<dbReference type="Proteomes" id="UP000327085">
    <property type="component" value="Chromosome 6"/>
</dbReference>
<dbReference type="GO" id="GO:0010521">
    <property type="term" value="F:telomerase inhibitor activity"/>
    <property type="evidence" value="ECO:0007669"/>
    <property type="project" value="TreeGrafter"/>
</dbReference>
<evidence type="ECO:0000313" key="3">
    <source>
        <dbReference type="EMBL" id="VVA41561.1"/>
    </source>
</evidence>
<protein>
    <submittedName>
        <fullName evidence="2">PREDICTED: CST complex subunit TEN1</fullName>
    </submittedName>
</protein>
<dbReference type="Gene3D" id="2.40.50.140">
    <property type="entry name" value="Nucleic acid-binding proteins"/>
    <property type="match status" value="1"/>
</dbReference>
<gene>
    <name evidence="3" type="ORF">ALMOND_2B010333</name>
    <name evidence="2" type="ORF">ALMOND_2B019733</name>
</gene>
<dbReference type="GO" id="GO:1990879">
    <property type="term" value="C:CST complex"/>
    <property type="evidence" value="ECO:0007669"/>
    <property type="project" value="InterPro"/>
</dbReference>
<dbReference type="EMBL" id="CABIKO010000105">
    <property type="protein sequence ID" value="VVA26354.1"/>
    <property type="molecule type" value="Genomic_DNA"/>
</dbReference>
<evidence type="ECO:0000313" key="4">
    <source>
        <dbReference type="Proteomes" id="UP000327085"/>
    </source>
</evidence>
<dbReference type="GO" id="GO:0042162">
    <property type="term" value="F:telomeric DNA binding"/>
    <property type="evidence" value="ECO:0007669"/>
    <property type="project" value="TreeGrafter"/>
</dbReference>
<evidence type="ECO:0000313" key="2">
    <source>
        <dbReference type="EMBL" id="VVA26354.1"/>
    </source>
</evidence>
<reference evidence="2" key="1">
    <citation type="submission" date="2019-07" db="EMBL/GenBank/DDBJ databases">
        <authorList>
            <person name="Alioto T."/>
            <person name="Alioto T."/>
            <person name="Gomez Garrido J."/>
        </authorList>
    </citation>
    <scope>NUCLEOTIDE SEQUENCE</scope>
</reference>